<dbReference type="InterPro" id="IPR003016">
    <property type="entry name" value="2-oxoA_DH_lipoyl-BS"/>
</dbReference>
<feature type="modified residue" description="N6-lipoyllysine" evidence="3 4">
    <location>
        <position position="64"/>
    </location>
</feature>
<keyword evidence="2 3" id="KW-0450">Lipoyl</keyword>
<dbReference type="Proteomes" id="UP000297475">
    <property type="component" value="Unassembled WGS sequence"/>
</dbReference>
<evidence type="ECO:0000313" key="7">
    <source>
        <dbReference type="Proteomes" id="UP000297475"/>
    </source>
</evidence>
<keyword evidence="7" id="KW-1185">Reference proteome</keyword>
<dbReference type="InterPro" id="IPR002930">
    <property type="entry name" value="GCV_H"/>
</dbReference>
<dbReference type="NCBIfam" id="TIGR00527">
    <property type="entry name" value="gcvH"/>
    <property type="match status" value="1"/>
</dbReference>
<dbReference type="InterPro" id="IPR000089">
    <property type="entry name" value="Biotin_lipoyl"/>
</dbReference>
<organism evidence="6 7">
    <name type="scientific">Natronospirillum operosum</name>
    <dbReference type="NCBI Taxonomy" id="2759953"/>
    <lineage>
        <taxon>Bacteria</taxon>
        <taxon>Pseudomonadati</taxon>
        <taxon>Pseudomonadota</taxon>
        <taxon>Gammaproteobacteria</taxon>
        <taxon>Oceanospirillales</taxon>
        <taxon>Natronospirillaceae</taxon>
        <taxon>Natronospirillum</taxon>
    </lineage>
</organism>
<evidence type="ECO:0000313" key="6">
    <source>
        <dbReference type="EMBL" id="TGG92710.1"/>
    </source>
</evidence>
<comment type="similarity">
    <text evidence="1 3">Belongs to the GcvH family.</text>
</comment>
<evidence type="ECO:0000256" key="4">
    <source>
        <dbReference type="PIRSR" id="PIRSR617453-50"/>
    </source>
</evidence>
<feature type="domain" description="Lipoyl-binding" evidence="5">
    <location>
        <begin position="23"/>
        <end position="105"/>
    </location>
</feature>
<dbReference type="RefSeq" id="WP_135483382.1">
    <property type="nucleotide sequence ID" value="NZ_SRMF01000004.1"/>
</dbReference>
<evidence type="ECO:0000259" key="5">
    <source>
        <dbReference type="PROSITE" id="PS50968"/>
    </source>
</evidence>
<dbReference type="Pfam" id="PF01597">
    <property type="entry name" value="GCV_H"/>
    <property type="match status" value="1"/>
</dbReference>
<gene>
    <name evidence="3 6" type="primary">gcvH</name>
    <name evidence="6" type="ORF">E4656_11265</name>
</gene>
<dbReference type="PROSITE" id="PS00189">
    <property type="entry name" value="LIPOYL"/>
    <property type="match status" value="1"/>
</dbReference>
<name>A0A4Z0WCH7_9GAMM</name>
<dbReference type="OrthoDB" id="9796712at2"/>
<dbReference type="GO" id="GO:0005960">
    <property type="term" value="C:glycine cleavage complex"/>
    <property type="evidence" value="ECO:0007669"/>
    <property type="project" value="InterPro"/>
</dbReference>
<dbReference type="GO" id="GO:0005829">
    <property type="term" value="C:cytosol"/>
    <property type="evidence" value="ECO:0007669"/>
    <property type="project" value="TreeGrafter"/>
</dbReference>
<dbReference type="InterPro" id="IPR033753">
    <property type="entry name" value="GCV_H/Fam206"/>
</dbReference>
<proteinExistence type="inferred from homology"/>
<dbReference type="GO" id="GO:0019464">
    <property type="term" value="P:glycine decarboxylation via glycine cleavage system"/>
    <property type="evidence" value="ECO:0007669"/>
    <property type="project" value="UniProtKB-UniRule"/>
</dbReference>
<comment type="subunit">
    <text evidence="3">The glycine cleavage system is composed of four proteins: P, T, L and H.</text>
</comment>
<dbReference type="HAMAP" id="MF_00272">
    <property type="entry name" value="GcvH"/>
    <property type="match status" value="1"/>
</dbReference>
<dbReference type="PANTHER" id="PTHR11715">
    <property type="entry name" value="GLYCINE CLEAVAGE SYSTEM H PROTEIN"/>
    <property type="match status" value="1"/>
</dbReference>
<dbReference type="CDD" id="cd06848">
    <property type="entry name" value="GCS_H"/>
    <property type="match status" value="1"/>
</dbReference>
<accession>A0A4Z0WCH7</accession>
<dbReference type="Gene3D" id="2.40.50.100">
    <property type="match status" value="1"/>
</dbReference>
<reference evidence="6 7" key="1">
    <citation type="submission" date="2019-04" db="EMBL/GenBank/DDBJ databases">
        <title>Natronospirillum operosus gen. nov., sp. nov., a haloalkaliphilic satellite isolated from decaying biomass of laboratory culture of cyanobacterium Geitlerinema sp. and proposal of Natronospirillaceae fam. nov. and Saccharospirillaceae fam. nov.</title>
        <authorList>
            <person name="Kevbrin V."/>
            <person name="Boltyanskaya Y."/>
            <person name="Koziaeva V."/>
            <person name="Grouzdev D.S."/>
            <person name="Park M."/>
            <person name="Cho J."/>
        </authorList>
    </citation>
    <scope>NUCLEOTIDE SEQUENCE [LARGE SCALE GENOMIC DNA]</scope>
    <source>
        <strain evidence="6 7">G-116</strain>
    </source>
</reference>
<dbReference type="InterPro" id="IPR011053">
    <property type="entry name" value="Single_hybrid_motif"/>
</dbReference>
<dbReference type="SUPFAM" id="SSF51230">
    <property type="entry name" value="Single hybrid motif"/>
    <property type="match status" value="1"/>
</dbReference>
<evidence type="ECO:0000256" key="2">
    <source>
        <dbReference type="ARBA" id="ARBA00022823"/>
    </source>
</evidence>
<comment type="caution">
    <text evidence="6">The sequence shown here is derived from an EMBL/GenBank/DDBJ whole genome shotgun (WGS) entry which is preliminary data.</text>
</comment>
<dbReference type="InterPro" id="IPR017453">
    <property type="entry name" value="GCV_H_sub"/>
</dbReference>
<dbReference type="AlphaFoldDB" id="A0A4Z0WCH7"/>
<protein>
    <recommendedName>
        <fullName evidence="3">Glycine cleavage system H protein</fullName>
    </recommendedName>
</protein>
<dbReference type="EMBL" id="SRMF01000004">
    <property type="protein sequence ID" value="TGG92710.1"/>
    <property type="molecule type" value="Genomic_DNA"/>
</dbReference>
<sequence>MSNTPADLKYTATHEWLLIDGDIVTVGITDFAQEQLGDVVFVELPEVDAAVTAGDGIAVVESVKAASDIYAPATGTILAINESLEEAPELVNSDPFEDGWFFRMRVTDTGELDDLMDADSYIDHCADT</sequence>
<evidence type="ECO:0000256" key="1">
    <source>
        <dbReference type="ARBA" id="ARBA00009249"/>
    </source>
</evidence>
<dbReference type="PANTHER" id="PTHR11715:SF3">
    <property type="entry name" value="GLYCINE CLEAVAGE SYSTEM H PROTEIN-RELATED"/>
    <property type="match status" value="1"/>
</dbReference>
<comment type="function">
    <text evidence="3">The glycine cleavage system catalyzes the degradation of glycine. The H protein shuttles the methylamine group of glycine from the P protein to the T protein.</text>
</comment>
<dbReference type="PROSITE" id="PS50968">
    <property type="entry name" value="BIOTINYL_LIPOYL"/>
    <property type="match status" value="1"/>
</dbReference>
<dbReference type="NCBIfam" id="NF002270">
    <property type="entry name" value="PRK01202.1"/>
    <property type="match status" value="1"/>
</dbReference>
<comment type="cofactor">
    <cofactor evidence="3">
        <name>(R)-lipoate</name>
        <dbReference type="ChEBI" id="CHEBI:83088"/>
    </cofactor>
    <text evidence="3">Binds 1 lipoyl cofactor covalently.</text>
</comment>
<evidence type="ECO:0000256" key="3">
    <source>
        <dbReference type="HAMAP-Rule" id="MF_00272"/>
    </source>
</evidence>
<dbReference type="GO" id="GO:0009249">
    <property type="term" value="P:protein lipoylation"/>
    <property type="evidence" value="ECO:0007669"/>
    <property type="project" value="TreeGrafter"/>
</dbReference>